<dbReference type="InterPro" id="IPR014016">
    <property type="entry name" value="UvrD-like_ATP-bd"/>
</dbReference>
<protein>
    <recommendedName>
        <fullName evidence="5">UvrD-like helicase ATP-binding domain-containing protein</fullName>
    </recommendedName>
</protein>
<dbReference type="Proteomes" id="UP001054889">
    <property type="component" value="Unassembled WGS sequence"/>
</dbReference>
<dbReference type="GO" id="GO:0005524">
    <property type="term" value="F:ATP binding"/>
    <property type="evidence" value="ECO:0007669"/>
    <property type="project" value="UniProtKB-KW"/>
</dbReference>
<evidence type="ECO:0000313" key="7">
    <source>
        <dbReference type="Proteomes" id="UP001054889"/>
    </source>
</evidence>
<dbReference type="InterPro" id="IPR000212">
    <property type="entry name" value="DNA_helicase_UvrD/REP"/>
</dbReference>
<evidence type="ECO:0000256" key="3">
    <source>
        <dbReference type="ARBA" id="ARBA00022806"/>
    </source>
</evidence>
<dbReference type="PANTHER" id="PTHR11070:SF61">
    <property type="entry name" value="DNA 3'-5' HELICASE"/>
    <property type="match status" value="1"/>
</dbReference>
<dbReference type="Pfam" id="PF00580">
    <property type="entry name" value="UvrD-helicase"/>
    <property type="match status" value="1"/>
</dbReference>
<name>A0AAV5FC22_ELECO</name>
<evidence type="ECO:0000313" key="6">
    <source>
        <dbReference type="EMBL" id="GJN32374.1"/>
    </source>
</evidence>
<comment type="caution">
    <text evidence="6">The sequence shown here is derived from an EMBL/GenBank/DDBJ whole genome shotgun (WGS) entry which is preliminary data.</text>
</comment>
<accession>A0AAV5FC22</accession>
<reference evidence="6" key="2">
    <citation type="submission" date="2021-12" db="EMBL/GenBank/DDBJ databases">
        <title>Resequencing data analysis of finger millet.</title>
        <authorList>
            <person name="Hatakeyama M."/>
            <person name="Aluri S."/>
            <person name="Balachadran M.T."/>
            <person name="Sivarajan S.R."/>
            <person name="Poveda L."/>
            <person name="Shimizu-Inatsugi R."/>
            <person name="Schlapbach R."/>
            <person name="Sreeman S.M."/>
            <person name="Shimizu K.K."/>
        </authorList>
    </citation>
    <scope>NUCLEOTIDE SEQUENCE</scope>
</reference>
<dbReference type="GO" id="GO:0000725">
    <property type="term" value="P:recombinational repair"/>
    <property type="evidence" value="ECO:0007669"/>
    <property type="project" value="TreeGrafter"/>
</dbReference>
<dbReference type="SUPFAM" id="SSF52540">
    <property type="entry name" value="P-loop containing nucleoside triphosphate hydrolases"/>
    <property type="match status" value="1"/>
</dbReference>
<dbReference type="AlphaFoldDB" id="A0AAV5FC22"/>
<proteinExistence type="predicted"/>
<dbReference type="GO" id="GO:0005634">
    <property type="term" value="C:nucleus"/>
    <property type="evidence" value="ECO:0007669"/>
    <property type="project" value="TreeGrafter"/>
</dbReference>
<gene>
    <name evidence="6" type="primary">gb20880</name>
    <name evidence="6" type="ORF">PR202_gb20880</name>
</gene>
<dbReference type="GO" id="GO:0016787">
    <property type="term" value="F:hydrolase activity"/>
    <property type="evidence" value="ECO:0007669"/>
    <property type="project" value="UniProtKB-KW"/>
</dbReference>
<evidence type="ECO:0000259" key="5">
    <source>
        <dbReference type="Pfam" id="PF00580"/>
    </source>
</evidence>
<dbReference type="Gene3D" id="3.40.50.300">
    <property type="entry name" value="P-loop containing nucleotide triphosphate hydrolases"/>
    <property type="match status" value="1"/>
</dbReference>
<organism evidence="6 7">
    <name type="scientific">Eleusine coracana subsp. coracana</name>
    <dbReference type="NCBI Taxonomy" id="191504"/>
    <lineage>
        <taxon>Eukaryota</taxon>
        <taxon>Viridiplantae</taxon>
        <taxon>Streptophyta</taxon>
        <taxon>Embryophyta</taxon>
        <taxon>Tracheophyta</taxon>
        <taxon>Spermatophyta</taxon>
        <taxon>Magnoliopsida</taxon>
        <taxon>Liliopsida</taxon>
        <taxon>Poales</taxon>
        <taxon>Poaceae</taxon>
        <taxon>PACMAD clade</taxon>
        <taxon>Chloridoideae</taxon>
        <taxon>Cynodonteae</taxon>
        <taxon>Eleusininae</taxon>
        <taxon>Eleusine</taxon>
    </lineage>
</organism>
<keyword evidence="4" id="KW-0067">ATP-binding</keyword>
<keyword evidence="2" id="KW-0378">Hydrolase</keyword>
<feature type="domain" description="UvrD-like helicase ATP-binding" evidence="5">
    <location>
        <begin position="4"/>
        <end position="73"/>
    </location>
</feature>
<dbReference type="InterPro" id="IPR027417">
    <property type="entry name" value="P-loop_NTPase"/>
</dbReference>
<evidence type="ECO:0000256" key="1">
    <source>
        <dbReference type="ARBA" id="ARBA00022741"/>
    </source>
</evidence>
<sequence>MIQTSTMVGRVLTLLQEGIPPPNILAMTFTTAAASEMRDRIGAVVGKAVAKEIPISTFHSFCLQLCRAHAEKYVFF</sequence>
<dbReference type="EMBL" id="BQKI01000084">
    <property type="protein sequence ID" value="GJN32374.1"/>
    <property type="molecule type" value="Genomic_DNA"/>
</dbReference>
<dbReference type="PANTHER" id="PTHR11070">
    <property type="entry name" value="UVRD / RECB / PCRA DNA HELICASE FAMILY MEMBER"/>
    <property type="match status" value="1"/>
</dbReference>
<keyword evidence="7" id="KW-1185">Reference proteome</keyword>
<evidence type="ECO:0000256" key="2">
    <source>
        <dbReference type="ARBA" id="ARBA00022801"/>
    </source>
</evidence>
<dbReference type="GO" id="GO:0043138">
    <property type="term" value="F:3'-5' DNA helicase activity"/>
    <property type="evidence" value="ECO:0007669"/>
    <property type="project" value="TreeGrafter"/>
</dbReference>
<keyword evidence="3" id="KW-0347">Helicase</keyword>
<dbReference type="GO" id="GO:0003677">
    <property type="term" value="F:DNA binding"/>
    <property type="evidence" value="ECO:0007669"/>
    <property type="project" value="InterPro"/>
</dbReference>
<keyword evidence="1" id="KW-0547">Nucleotide-binding</keyword>
<reference evidence="6" key="1">
    <citation type="journal article" date="2018" name="DNA Res.">
        <title>Multiple hybrid de novo genome assembly of finger millet, an orphan allotetraploid crop.</title>
        <authorList>
            <person name="Hatakeyama M."/>
            <person name="Aluri S."/>
            <person name="Balachadran M.T."/>
            <person name="Sivarajan S.R."/>
            <person name="Patrignani A."/>
            <person name="Gruter S."/>
            <person name="Poveda L."/>
            <person name="Shimizu-Inatsugi R."/>
            <person name="Baeten J."/>
            <person name="Francoijs K.J."/>
            <person name="Nataraja K.N."/>
            <person name="Reddy Y.A.N."/>
            <person name="Phadnis S."/>
            <person name="Ravikumar R.L."/>
            <person name="Schlapbach R."/>
            <person name="Sreeman S.M."/>
            <person name="Shimizu K.K."/>
        </authorList>
    </citation>
    <scope>NUCLEOTIDE SEQUENCE</scope>
</reference>
<evidence type="ECO:0000256" key="4">
    <source>
        <dbReference type="ARBA" id="ARBA00022840"/>
    </source>
</evidence>